<name>A0ABY0TND2_9PROT</name>
<accession>A0ABY0TND2</accession>
<proteinExistence type="predicted"/>
<keyword evidence="2" id="KW-1185">Reference proteome</keyword>
<sequence>MGARYAENLQAICLYINLADTAFLLPESLLDK</sequence>
<evidence type="ECO:0000313" key="1">
    <source>
        <dbReference type="EMBL" id="SDR00292.1"/>
    </source>
</evidence>
<dbReference type="Proteomes" id="UP000183471">
    <property type="component" value="Unassembled WGS sequence"/>
</dbReference>
<reference evidence="1 2" key="1">
    <citation type="submission" date="2016-10" db="EMBL/GenBank/DDBJ databases">
        <authorList>
            <person name="Varghese N."/>
            <person name="Submissions S."/>
        </authorList>
    </citation>
    <scope>NUCLEOTIDE SEQUENCE [LARGE SCALE GENOMIC DNA]</scope>
    <source>
        <strain evidence="1 2">Nl1</strain>
    </source>
</reference>
<protein>
    <submittedName>
        <fullName evidence="1">Uncharacterized protein</fullName>
    </submittedName>
</protein>
<comment type="caution">
    <text evidence="1">The sequence shown here is derived from an EMBL/GenBank/DDBJ whole genome shotgun (WGS) entry which is preliminary data.</text>
</comment>
<gene>
    <name evidence="1" type="ORF">SAMN05216402_3205</name>
</gene>
<organism evidence="1 2">
    <name type="scientific">Nitrosospira multiformis</name>
    <dbReference type="NCBI Taxonomy" id="1231"/>
    <lineage>
        <taxon>Bacteria</taxon>
        <taxon>Pseudomonadati</taxon>
        <taxon>Pseudomonadota</taxon>
        <taxon>Betaproteobacteria</taxon>
        <taxon>Nitrosomonadales</taxon>
        <taxon>Nitrosomonadaceae</taxon>
        <taxon>Nitrosospira</taxon>
    </lineage>
</organism>
<evidence type="ECO:0000313" key="2">
    <source>
        <dbReference type="Proteomes" id="UP000183471"/>
    </source>
</evidence>
<dbReference type="EMBL" id="FNKY01000001">
    <property type="protein sequence ID" value="SDR00292.1"/>
    <property type="molecule type" value="Genomic_DNA"/>
</dbReference>